<evidence type="ECO:0000313" key="5">
    <source>
        <dbReference type="Proteomes" id="UP000030711"/>
    </source>
</evidence>
<dbReference type="PANTHER" id="PTHR31642">
    <property type="entry name" value="TRICHOTHECENE 3-O-ACETYLTRANSFERASE"/>
    <property type="match status" value="1"/>
</dbReference>
<dbReference type="EMBL" id="MU848375">
    <property type="protein sequence ID" value="KAK2632720.1"/>
    <property type="molecule type" value="Genomic_DNA"/>
</dbReference>
<evidence type="ECO:0000256" key="2">
    <source>
        <dbReference type="SAM" id="MobiDB-lite"/>
    </source>
</evidence>
<dbReference type="Gene3D" id="3.30.559.10">
    <property type="entry name" value="Chloramphenicol acetyltransferase-like domain"/>
    <property type="match status" value="2"/>
</dbReference>
<evidence type="ECO:0000256" key="1">
    <source>
        <dbReference type="ARBA" id="ARBA00009861"/>
    </source>
</evidence>
<gene>
    <name evidence="4" type="ORF">EUGRSUZ_L01181</name>
</gene>
<dbReference type="Proteomes" id="UP000030711">
    <property type="component" value="Unassembled WGS sequence"/>
</dbReference>
<reference evidence="3" key="4">
    <citation type="submission" date="2023-07" db="EMBL/GenBank/DDBJ databases">
        <authorList>
            <person name="Myburg A.A."/>
            <person name="Grattapaglia D."/>
            <person name="Tuskan G.A."/>
            <person name="Hellsten U."/>
            <person name="Hayes R.D."/>
            <person name="Grimwood J."/>
            <person name="Jenkins J."/>
            <person name="Lindquist E."/>
            <person name="Tice H."/>
            <person name="Bauer D."/>
            <person name="Goodstein D.M."/>
            <person name="Dubchak I."/>
            <person name="Poliakov A."/>
            <person name="Mizrachi E."/>
            <person name="Kullan A.R."/>
            <person name="Hussey S.G."/>
            <person name="Pinard D."/>
            <person name="Van D.M."/>
            <person name="Singh P."/>
            <person name="Van J.I."/>
            <person name="Silva-Junior O.B."/>
            <person name="Togawa R.C."/>
            <person name="Pappas M.R."/>
            <person name="Faria D.A."/>
            <person name="Sansaloni C.P."/>
            <person name="Petroli C.D."/>
            <person name="Yang X."/>
            <person name="Ranjan P."/>
            <person name="Tschaplinski T.J."/>
            <person name="Ye C.Y."/>
            <person name="Li T."/>
            <person name="Sterck L."/>
            <person name="Vanneste K."/>
            <person name="Murat F."/>
            <person name="Soler M."/>
            <person name="Clemente H.S."/>
            <person name="Saidi N."/>
            <person name="Cassan-Wang H."/>
            <person name="Dunand C."/>
            <person name="Hefer C.A."/>
            <person name="Bornberg-Bauer E."/>
            <person name="Kersting A.R."/>
            <person name="Vining K."/>
            <person name="Amarasinghe V."/>
            <person name="Ranik M."/>
            <person name="Naithani S."/>
            <person name="Elser J."/>
            <person name="Boyd A.E."/>
            <person name="Liston A."/>
            <person name="Spatafora J.W."/>
            <person name="Dharmwardhana P."/>
            <person name="Raja R."/>
            <person name="Sullivan C."/>
            <person name="Romanel E."/>
            <person name="Alves-Ferreira M."/>
            <person name="Kulheim C."/>
            <person name="Foley W."/>
            <person name="Carocha V."/>
            <person name="Paiva J."/>
            <person name="Kudrna D."/>
            <person name="Brommonschenkel S.H."/>
            <person name="Pasquali G."/>
            <person name="Byrne M."/>
            <person name="Rigault P."/>
            <person name="Tibbits J."/>
            <person name="Spokevicius A."/>
            <person name="Jones R.C."/>
            <person name="Steane D.A."/>
            <person name="Vaillancourt R.E."/>
            <person name="Potts B.M."/>
            <person name="Joubert F."/>
            <person name="Barry K."/>
            <person name="Pappas G.J."/>
            <person name="Strauss S.H."/>
            <person name="Jaiswal P."/>
            <person name="Grima-Pettenati J."/>
            <person name="Salse J."/>
            <person name="Van D.P."/>
            <person name="Rokhsar D.S."/>
            <person name="Schmutz J."/>
        </authorList>
    </citation>
    <scope>NUCLEOTIDE SEQUENCE</scope>
    <source>
        <tissue evidence="3">Leaf extractions</tissue>
    </source>
</reference>
<dbReference type="OMA" id="FGSFHFP"/>
<accession>A0A058ZVW2</accession>
<dbReference type="STRING" id="71139.A0A058ZVW2"/>
<dbReference type="Pfam" id="PF02458">
    <property type="entry name" value="Transferase"/>
    <property type="match status" value="1"/>
</dbReference>
<organism evidence="4">
    <name type="scientific">Eucalyptus grandis</name>
    <name type="common">Flooded gum</name>
    <dbReference type="NCBI Taxonomy" id="71139"/>
    <lineage>
        <taxon>Eukaryota</taxon>
        <taxon>Viridiplantae</taxon>
        <taxon>Streptophyta</taxon>
        <taxon>Embryophyta</taxon>
        <taxon>Tracheophyta</taxon>
        <taxon>Spermatophyta</taxon>
        <taxon>Magnoliopsida</taxon>
        <taxon>eudicotyledons</taxon>
        <taxon>Gunneridae</taxon>
        <taxon>Pentapetalae</taxon>
        <taxon>rosids</taxon>
        <taxon>malvids</taxon>
        <taxon>Myrtales</taxon>
        <taxon>Myrtaceae</taxon>
        <taxon>Myrtoideae</taxon>
        <taxon>Eucalypteae</taxon>
        <taxon>Eucalyptus</taxon>
    </lineage>
</organism>
<feature type="region of interest" description="Disordered" evidence="2">
    <location>
        <begin position="219"/>
        <end position="241"/>
    </location>
</feature>
<evidence type="ECO:0000313" key="3">
    <source>
        <dbReference type="EMBL" id="KAK2632720.1"/>
    </source>
</evidence>
<comment type="similarity">
    <text evidence="1">Belongs to the plant acyltransferase family.</text>
</comment>
<dbReference type="InParanoid" id="A0A058ZVW2"/>
<name>A0A058ZVW2_EUCGR</name>
<protein>
    <submittedName>
        <fullName evidence="4">Uncharacterized protein</fullName>
    </submittedName>
</protein>
<dbReference type="eggNOG" id="ENOG502QYRK">
    <property type="taxonomic scope" value="Eukaryota"/>
</dbReference>
<dbReference type="EMBL" id="KK198890">
    <property type="protein sequence ID" value="KCW45195.1"/>
    <property type="molecule type" value="Genomic_DNA"/>
</dbReference>
<dbReference type="AlphaFoldDB" id="A0A058ZVW2"/>
<evidence type="ECO:0000313" key="4">
    <source>
        <dbReference type="EMBL" id="KCW45195.1"/>
    </source>
</evidence>
<sequence>MGSVAGAGGEFAVKWGKKEVVAAALPMQELWLPLSNLDLLLPPLEVGVFFCYANPTTTASPRLGYGSMVGILKAALAQALVSYYALAGEVVQNLVGEPELLCNNRGVDFIEAFADIELRHLNLYNPDETIEGKLVPEKKQGVLAVQATELKCGGIVVACTFDHRIADAYSANMFLVFWAETARSAAPISLPPSFRRSLLNPRRPLCVDPSLDSMYIPVTALPPPPQQKQKADEEQETTTSRDDDCLVSRMYYVTAAKLSELQQRACSSGSNRSKLEAFSAFLWKMVAESSSVANNDDNKMMSRMGIVVDGRCRLMSRAVDDKPTPMASYFGNVLSIPFGEKRAMEVVEKPLSWVAEAVHEFVERGATREHFLDLIDWVEEHRPVPAVARIYCKPGIEEEEEGSTAFVVSSGQRFPVTEMDFGWGKPVVGSYHFPWGGEAGYVMPMPSPLSNGDWVVYLHLSRSQVAFIESHAPTLFRPLTPRYLNVL</sequence>
<dbReference type="InterPro" id="IPR050317">
    <property type="entry name" value="Plant_Fungal_Acyltransferase"/>
</dbReference>
<dbReference type="Gramene" id="KCW45195">
    <property type="protein sequence ID" value="KCW45195"/>
    <property type="gene ID" value="EUGRSUZ_L01181"/>
</dbReference>
<proteinExistence type="inferred from homology"/>
<keyword evidence="5" id="KW-1185">Reference proteome</keyword>
<reference evidence="4" key="1">
    <citation type="submission" date="2013-07" db="EMBL/GenBank/DDBJ databases">
        <title>The genome of Eucalyptus grandis.</title>
        <authorList>
            <person name="Schmutz J."/>
            <person name="Hayes R."/>
            <person name="Myburg A."/>
            <person name="Tuskan G."/>
            <person name="Grattapaglia D."/>
            <person name="Rokhsar D.S."/>
        </authorList>
    </citation>
    <scope>NUCLEOTIDE SEQUENCE</scope>
    <source>
        <tissue evidence="4">Leaf extractions</tissue>
    </source>
</reference>
<reference evidence="3" key="3">
    <citation type="submission" date="2023-04" db="EMBL/GenBank/DDBJ databases">
        <title>WGS assembly of Eucalyptus grandis.</title>
        <authorList>
            <person name="Myburg A."/>
            <person name="Grattapaglia D."/>
            <person name="Tuskan G."/>
            <person name="Hellsten U."/>
            <person name="Hayes R."/>
            <person name="Grimwood J."/>
            <person name="Jenkins J."/>
            <person name="Lindquist E."/>
            <person name="Tice H."/>
            <person name="Bauer D."/>
            <person name="Goodstein D."/>
            <person name="Dubchak I."/>
            <person name="Poliakov A."/>
            <person name="Mizrachi E."/>
            <person name="Kullan A."/>
            <person name="Hussey S."/>
            <person name="Pinard D."/>
            <person name="Van D."/>
            <person name="Singh P."/>
            <person name="Van J."/>
            <person name="Silva-Junior O."/>
            <person name="Togawa R."/>
            <person name="Pappas M."/>
            <person name="Faria D."/>
            <person name="Sansaloni C."/>
            <person name="Petroli C."/>
            <person name="Yang X."/>
            <person name="Ranjan P."/>
            <person name="Tschaplinski T."/>
            <person name="Ye C."/>
            <person name="Li T."/>
            <person name="Sterck L."/>
            <person name="Vanneste K."/>
            <person name="Murat F."/>
            <person name="Soler M."/>
            <person name="Clemente H."/>
            <person name="Saidi N."/>
            <person name="Cassan-Wang H."/>
            <person name="Dunand C."/>
            <person name="Hefer C."/>
            <person name="Bornberg-Bauer E."/>
            <person name="Kersting A."/>
            <person name="Vining K."/>
            <person name="Amarasinghe V."/>
            <person name="Ranik M."/>
            <person name="Naithani S."/>
            <person name="Elser J."/>
            <person name="Boyd A."/>
            <person name="Liston A."/>
            <person name="Spatafora J."/>
            <person name="Dharmwardhana P."/>
            <person name="Raja R."/>
            <person name="Sullivan C."/>
            <person name="Romanel E."/>
            <person name="Alves-Ferreira M."/>
            <person name="Kulheim C."/>
            <person name="Foley W."/>
            <person name="Carocha V."/>
            <person name="Paiva J."/>
            <person name="Kudrna D."/>
            <person name="Brommonschenkel S."/>
            <person name="Pasquali G."/>
            <person name="Byrne M."/>
            <person name="Rigault P."/>
            <person name="Tibbits J."/>
            <person name="Spokevicius A."/>
            <person name="Jones R."/>
            <person name="Steane D."/>
            <person name="Vaillancourt R."/>
            <person name="Potts B."/>
            <person name="Joubert F."/>
            <person name="Barry K."/>
            <person name="Pappas G."/>
            <person name="Strauss S."/>
            <person name="Jaiswal P."/>
            <person name="Grima-Pettenati J."/>
            <person name="Salse J."/>
            <person name="Van D."/>
            <person name="Rokhsar D."/>
            <person name="Schmutz J."/>
        </authorList>
    </citation>
    <scope>NUCLEOTIDE SEQUENCE</scope>
    <source>
        <tissue evidence="3">Leaf extractions</tissue>
    </source>
</reference>
<dbReference type="InterPro" id="IPR023213">
    <property type="entry name" value="CAT-like_dom_sf"/>
</dbReference>
<reference evidence="3" key="2">
    <citation type="journal article" date="2014" name="Nature">
        <title>The genome of Eucalyptus grandis.</title>
        <authorList>
            <person name="Myburg A.A."/>
            <person name="Grattapaglia D."/>
            <person name="Tuskan G.A."/>
            <person name="Hellsten U."/>
            <person name="Hayes R.D."/>
            <person name="Grimwood J."/>
            <person name="Jenkins J."/>
            <person name="Lindquist E."/>
            <person name="Tice H."/>
            <person name="Bauer D."/>
            <person name="Goodstein D.M."/>
            <person name="Dubchak I."/>
            <person name="Poliakov A."/>
            <person name="Mizrachi E."/>
            <person name="Kullan A.R."/>
            <person name="Hussey S.G."/>
            <person name="Pinard D."/>
            <person name="van der Merwe K."/>
            <person name="Singh P."/>
            <person name="van Jaarsveld I."/>
            <person name="Silva-Junior O.B."/>
            <person name="Togawa R.C."/>
            <person name="Pappas M.R."/>
            <person name="Faria D.A."/>
            <person name="Sansaloni C.P."/>
            <person name="Petroli C.D."/>
            <person name="Yang X."/>
            <person name="Ranjan P."/>
            <person name="Tschaplinski T.J."/>
            <person name="Ye C.Y."/>
            <person name="Li T."/>
            <person name="Sterck L."/>
            <person name="Vanneste K."/>
            <person name="Murat F."/>
            <person name="Soler M."/>
            <person name="Clemente H.S."/>
            <person name="Saidi N."/>
            <person name="Cassan-Wang H."/>
            <person name="Dunand C."/>
            <person name="Hefer C.A."/>
            <person name="Bornberg-Bauer E."/>
            <person name="Kersting A.R."/>
            <person name="Vining K."/>
            <person name="Amarasinghe V."/>
            <person name="Ranik M."/>
            <person name="Naithani S."/>
            <person name="Elser J."/>
            <person name="Boyd A.E."/>
            <person name="Liston A."/>
            <person name="Spatafora J.W."/>
            <person name="Dharmwardhana P."/>
            <person name="Raja R."/>
            <person name="Sullivan C."/>
            <person name="Romanel E."/>
            <person name="Alves-Ferreira M."/>
            <person name="Kulheim C."/>
            <person name="Foley W."/>
            <person name="Carocha V."/>
            <person name="Paiva J."/>
            <person name="Kudrna D."/>
            <person name="Brommonschenkel S.H."/>
            <person name="Pasquali G."/>
            <person name="Byrne M."/>
            <person name="Rigault P."/>
            <person name="Tibbits J."/>
            <person name="Spokevicius A."/>
            <person name="Jones R.C."/>
            <person name="Steane D.A."/>
            <person name="Vaillancourt R.E."/>
            <person name="Potts B.M."/>
            <person name="Joubert F."/>
            <person name="Barry K."/>
            <person name="Pappas G.J."/>
            <person name="Strauss S.H."/>
            <person name="Jaiswal P."/>
            <person name="Grima-Pettenati J."/>
            <person name="Salse J."/>
            <person name="Van de Peer Y."/>
            <person name="Rokhsar D.S."/>
            <person name="Schmutz J."/>
        </authorList>
    </citation>
    <scope>NUCLEOTIDE SEQUENCE</scope>
    <source>
        <tissue evidence="3">Leaf extractions</tissue>
    </source>
</reference>
<dbReference type="PANTHER" id="PTHR31642:SF266">
    <property type="entry name" value="HXXXD-TYPE ACYL-TRANSFERASE FAMILY PROTEIN"/>
    <property type="match status" value="1"/>
</dbReference>
<dbReference type="GO" id="GO:0016747">
    <property type="term" value="F:acyltransferase activity, transferring groups other than amino-acyl groups"/>
    <property type="evidence" value="ECO:0000318"/>
    <property type="project" value="GO_Central"/>
</dbReference>